<evidence type="ECO:0000256" key="2">
    <source>
        <dbReference type="ARBA" id="ARBA00012003"/>
    </source>
</evidence>
<dbReference type="InterPro" id="IPR012901">
    <property type="entry name" value="CARME"/>
</dbReference>
<dbReference type="GO" id="GO:0030735">
    <property type="term" value="F:carnosine N-methyltransferase activity"/>
    <property type="evidence" value="ECO:0007669"/>
    <property type="project" value="UniProtKB-EC"/>
</dbReference>
<keyword evidence="3" id="KW-0489">Methyltransferase</keyword>
<evidence type="ECO:0000256" key="3">
    <source>
        <dbReference type="ARBA" id="ARBA00022603"/>
    </source>
</evidence>
<dbReference type="GO" id="GO:0032259">
    <property type="term" value="P:methylation"/>
    <property type="evidence" value="ECO:0007669"/>
    <property type="project" value="UniProtKB-KW"/>
</dbReference>
<sequence>MSHSHDQSEAEEEQIHFANVIVTFKNYAQYSLSANNRRRKDFFTLPKQDQELLERLGYKAKLDLVDNAILANADFLSKVVSDPEIFRPGIEEESATDSPTDHQQSAAGHSHDHVSSDHSHSHGGHGRSHSHHHSHDGMSRNRQRYKPTDFDMDKLRSTLKQFVRDWSVEGTEEREACYKPMKDALVSHFADVPASERAQLRVLVPGTGLGRLAHDVAGLGFACQGNEFSHYMLLSSHFILNRTTEINAHTIYPYVHSFSNVVSDQDMMRPITIPDILPSDLPPGSNFSLIAGDFEEIYGAESDPDEPQSGQWDAILTCFFIDTVLHLPSILHLTDYSLTRYPLFKAKNIVNYLRIIHKILAPGGVWINMGPLLWHWENNSTNDPSIELTLEEVKALAQSMGFTISNERTIDTTYTSNSQGMLGYVYHAAFWTAIKQ</sequence>
<comment type="caution">
    <text evidence="7">The sequence shown here is derived from an EMBL/GenBank/DDBJ whole genome shotgun (WGS) entry which is preliminary data.</text>
</comment>
<keyword evidence="4" id="KW-0808">Transferase</keyword>
<evidence type="ECO:0000313" key="8">
    <source>
        <dbReference type="Proteomes" id="UP001362999"/>
    </source>
</evidence>
<evidence type="ECO:0000313" key="7">
    <source>
        <dbReference type="EMBL" id="KAK7008199.1"/>
    </source>
</evidence>
<dbReference type="InterPro" id="IPR029063">
    <property type="entry name" value="SAM-dependent_MTases_sf"/>
</dbReference>
<feature type="compositionally biased region" description="Polar residues" evidence="6">
    <location>
        <begin position="96"/>
        <end position="107"/>
    </location>
</feature>
<organism evidence="7 8">
    <name type="scientific">Favolaschia claudopus</name>
    <dbReference type="NCBI Taxonomy" id="2862362"/>
    <lineage>
        <taxon>Eukaryota</taxon>
        <taxon>Fungi</taxon>
        <taxon>Dikarya</taxon>
        <taxon>Basidiomycota</taxon>
        <taxon>Agaricomycotina</taxon>
        <taxon>Agaricomycetes</taxon>
        <taxon>Agaricomycetidae</taxon>
        <taxon>Agaricales</taxon>
        <taxon>Marasmiineae</taxon>
        <taxon>Mycenaceae</taxon>
        <taxon>Favolaschia</taxon>
    </lineage>
</organism>
<reference evidence="7 8" key="1">
    <citation type="journal article" date="2024" name="J Genomics">
        <title>Draft genome sequencing and assembly of Favolaschia claudopus CIRM-BRFM 2984 isolated from oak limbs.</title>
        <authorList>
            <person name="Navarro D."/>
            <person name="Drula E."/>
            <person name="Chaduli D."/>
            <person name="Cazenave R."/>
            <person name="Ahrendt S."/>
            <person name="Wang J."/>
            <person name="Lipzen A."/>
            <person name="Daum C."/>
            <person name="Barry K."/>
            <person name="Grigoriev I.V."/>
            <person name="Favel A."/>
            <person name="Rosso M.N."/>
            <person name="Martin F."/>
        </authorList>
    </citation>
    <scope>NUCLEOTIDE SEQUENCE [LARGE SCALE GENOMIC DNA]</scope>
    <source>
        <strain evidence="7 8">CIRM-BRFM 2984</strain>
    </source>
</reference>
<evidence type="ECO:0000256" key="1">
    <source>
        <dbReference type="ARBA" id="ARBA00010086"/>
    </source>
</evidence>
<feature type="compositionally biased region" description="Basic residues" evidence="6">
    <location>
        <begin position="121"/>
        <end position="134"/>
    </location>
</feature>
<dbReference type="EMBL" id="JAWWNJ010000068">
    <property type="protein sequence ID" value="KAK7008199.1"/>
    <property type="molecule type" value="Genomic_DNA"/>
</dbReference>
<evidence type="ECO:0000256" key="5">
    <source>
        <dbReference type="ARBA" id="ARBA00022691"/>
    </source>
</evidence>
<dbReference type="Gene3D" id="3.40.50.150">
    <property type="entry name" value="Vaccinia Virus protein VP39"/>
    <property type="match status" value="1"/>
</dbReference>
<evidence type="ECO:0000256" key="6">
    <source>
        <dbReference type="SAM" id="MobiDB-lite"/>
    </source>
</evidence>
<dbReference type="SUPFAM" id="SSF53335">
    <property type="entry name" value="S-adenosyl-L-methionine-dependent methyltransferases"/>
    <property type="match status" value="1"/>
</dbReference>
<proteinExistence type="inferred from homology"/>
<dbReference type="SMART" id="SM01296">
    <property type="entry name" value="N2227"/>
    <property type="match status" value="1"/>
</dbReference>
<feature type="compositionally biased region" description="Basic and acidic residues" evidence="6">
    <location>
        <begin position="109"/>
        <end position="120"/>
    </location>
</feature>
<gene>
    <name evidence="7" type="ORF">R3P38DRAFT_3403115</name>
</gene>
<dbReference type="PANTHER" id="PTHR12303:SF6">
    <property type="entry name" value="CARNOSINE N-METHYLTRANSFERASE"/>
    <property type="match status" value="1"/>
</dbReference>
<dbReference type="Pfam" id="PF07942">
    <property type="entry name" value="CARME"/>
    <property type="match status" value="2"/>
</dbReference>
<name>A0AAW0AII1_9AGAR</name>
<protein>
    <recommendedName>
        <fullName evidence="2">carnosine N-methyltransferase</fullName>
        <ecNumber evidence="2">2.1.1.22</ecNumber>
    </recommendedName>
</protein>
<comment type="similarity">
    <text evidence="1">Belongs to the carnosine N-methyltransferase family.</text>
</comment>
<dbReference type="Proteomes" id="UP001362999">
    <property type="component" value="Unassembled WGS sequence"/>
</dbReference>
<dbReference type="EC" id="2.1.1.22" evidence="2"/>
<evidence type="ECO:0000256" key="4">
    <source>
        <dbReference type="ARBA" id="ARBA00022679"/>
    </source>
</evidence>
<feature type="region of interest" description="Disordered" evidence="6">
    <location>
        <begin position="90"/>
        <end position="145"/>
    </location>
</feature>
<keyword evidence="8" id="KW-1185">Reference proteome</keyword>
<dbReference type="PANTHER" id="PTHR12303">
    <property type="entry name" value="CARNOSINE N-METHYLTRANSFERASE"/>
    <property type="match status" value="1"/>
</dbReference>
<dbReference type="AlphaFoldDB" id="A0AAW0AII1"/>
<keyword evidence="5" id="KW-0949">S-adenosyl-L-methionine</keyword>
<accession>A0AAW0AII1</accession>